<feature type="region of interest" description="Disordered" evidence="1">
    <location>
        <begin position="1244"/>
        <end position="1271"/>
    </location>
</feature>
<feature type="region of interest" description="Disordered" evidence="1">
    <location>
        <begin position="868"/>
        <end position="898"/>
    </location>
</feature>
<dbReference type="GO" id="GO:0071763">
    <property type="term" value="P:nuclear membrane organization"/>
    <property type="evidence" value="ECO:0007669"/>
    <property type="project" value="TreeGrafter"/>
</dbReference>
<feature type="region of interest" description="Disordered" evidence="1">
    <location>
        <begin position="1138"/>
        <end position="1169"/>
    </location>
</feature>
<reference evidence="2" key="1">
    <citation type="submission" date="2018-02" db="EMBL/GenBank/DDBJ databases">
        <title>Rhizophora mucronata_Transcriptome.</title>
        <authorList>
            <person name="Meera S.P."/>
            <person name="Sreeshan A."/>
            <person name="Augustine A."/>
        </authorList>
    </citation>
    <scope>NUCLEOTIDE SEQUENCE</scope>
    <source>
        <tissue evidence="2">Leaf</tissue>
    </source>
</reference>
<dbReference type="PANTHER" id="PTHR33416">
    <property type="entry name" value="NUCLEAR PORE COMPLEX PROTEIN NUP1"/>
    <property type="match status" value="1"/>
</dbReference>
<feature type="region of interest" description="Disordered" evidence="1">
    <location>
        <begin position="728"/>
        <end position="757"/>
    </location>
</feature>
<evidence type="ECO:0000256" key="1">
    <source>
        <dbReference type="SAM" id="MobiDB-lite"/>
    </source>
</evidence>
<dbReference type="AlphaFoldDB" id="A0A2P2LGE8"/>
<feature type="compositionally biased region" description="Basic and acidic residues" evidence="1">
    <location>
        <begin position="877"/>
        <end position="888"/>
    </location>
</feature>
<evidence type="ECO:0000313" key="2">
    <source>
        <dbReference type="EMBL" id="MBX17051.1"/>
    </source>
</evidence>
<dbReference type="GO" id="GO:0005635">
    <property type="term" value="C:nuclear envelope"/>
    <property type="evidence" value="ECO:0007669"/>
    <property type="project" value="TreeGrafter"/>
</dbReference>
<feature type="compositionally biased region" description="Polar residues" evidence="1">
    <location>
        <begin position="1138"/>
        <end position="1163"/>
    </location>
</feature>
<dbReference type="EMBL" id="GGEC01036567">
    <property type="protein sequence ID" value="MBX17051.1"/>
    <property type="molecule type" value="Transcribed_RNA"/>
</dbReference>
<sequence length="1271" mass="132669">MVAARELDEGPYEDGAGFGKFRKRPFRRTTQSTPHDRPPTAVRNAGHGNGSKSKNGWLSKLVEPAQRLIACSAHRLFPSVFRKRLPLPLSLPSQPLEPVITQRTTDEQHEAVLTGPPVTQGAAPNGSDTAFNISDQREVAELELILKQKTFTRSEIDRLTALLQSRSVDLHAEDEEKKSELITSKAELSQDRKEDLPIVPVIDNGLDSHVVSTPIVASKVVDEDVATPAELAKAYMCSRPSKMSPSMLFAHDHSCREGSSSLSNKVFLSDSPIQSIISQPSCRAGFPVNGFVTPRSQGRSAIYGMARMPYFRVQPTTALQGSETAIDAFGGPSSSLQNTWENFKYSGSKHGPLKRRSSVLENDIGSMSSICRIRKKSGILPYSGALSIHGIDISSDSNDQPVSTLKPALMGQPLVQKDNRNIHHSGLRPVPSKSSEMASKILQQLDVIVSPKEKSMAKVSPFMLRGPAHRSLNSINSSKILENVQDNKLDVEHETCLPNAQDLVSQEDGSKENGPLKYNITCDKSASAVDVVEPTRRSGVTDVSTVKSVFQPPQNKRSFRMSAHEDYLDLDDDDVAASATLAEGRQKLDATVVGNKTTAPKIRLSENIPASSEVNQPASSILNQKSAGDADGSMVTEKNAGFTFQAATFPSMTVQQTVVHSLPTVASEAALPKKSQVALPIFSFEEKVSPEEQNGIVTPLENNIKTAEKVPQLVFASSSAVVTDLAGPKFNHSSDAQPERSSRLAPEFGTEGPADLDKAEQGSALKISVDSKSVETAISSVPSSSTVVFTFGPPAKSSTLHNGPLASIPSFTSSAPSQISSITPTIAVHKISSGAADVTASSEMATSSSSLALTAAPVFKFGSLVSTIPSSSVSTTPEKESAEAKTKETSLGNLNSAPFGGTSPAISSSGSGLLGGTSFATVSTGSSLFGDVPPVITKTGSSLFGGTSSVTTSGSSMFSFNARASASTAASQSRDAYPFSNGIATSAQASAAGTGTGTSSHSMPLQFGLSASSPSFGLTGNTAFSSGNSLFSSSAAPTLFSSGAAFGITSSSSPLEANTSSSNSSTASSVFGSSWPTPQSPVFGSTSNTSTTCTSFAFGASASDASTSSTSTVFGSSSSALSGSIFSFSSPAAATQMQPVFGNSTPGFPFGSSPTSNNDQISMEDSMAEDTVQTSTPAVSLFGQQHAPPLSSGIVFGSTPSSGLNQFSSLVPSVVNPFQLGGQSNVATPQLCQASGSLELNAAGSFSLGTGGGDKSNRKFVRVNRRTSRKK</sequence>
<proteinExistence type="predicted"/>
<feature type="compositionally biased region" description="Basic residues" evidence="1">
    <location>
        <begin position="1258"/>
        <end position="1271"/>
    </location>
</feature>
<name>A0A2P2LGE8_RHIMU</name>
<protein>
    <submittedName>
        <fullName evidence="2">Nuclear pore complex protein NUP1-like isoform X2</fullName>
    </submittedName>
</protein>
<organism evidence="2">
    <name type="scientific">Rhizophora mucronata</name>
    <name type="common">Asiatic mangrove</name>
    <dbReference type="NCBI Taxonomy" id="61149"/>
    <lineage>
        <taxon>Eukaryota</taxon>
        <taxon>Viridiplantae</taxon>
        <taxon>Streptophyta</taxon>
        <taxon>Embryophyta</taxon>
        <taxon>Tracheophyta</taxon>
        <taxon>Spermatophyta</taxon>
        <taxon>Magnoliopsida</taxon>
        <taxon>eudicotyledons</taxon>
        <taxon>Gunneridae</taxon>
        <taxon>Pentapetalae</taxon>
        <taxon>rosids</taxon>
        <taxon>fabids</taxon>
        <taxon>Malpighiales</taxon>
        <taxon>Rhizophoraceae</taxon>
        <taxon>Rhizophora</taxon>
    </lineage>
</organism>
<accession>A0A2P2LGE8</accession>
<feature type="region of interest" description="Disordered" evidence="1">
    <location>
        <begin position="1"/>
        <end position="57"/>
    </location>
</feature>
<dbReference type="GO" id="GO:0016973">
    <property type="term" value="P:poly(A)+ mRNA export from nucleus"/>
    <property type="evidence" value="ECO:0007669"/>
    <property type="project" value="TreeGrafter"/>
</dbReference>
<dbReference type="PANTHER" id="PTHR33416:SF20">
    <property type="entry name" value="NUCLEAR PORE COMPLEX PROTEIN NUP1"/>
    <property type="match status" value="1"/>
</dbReference>